<gene>
    <name evidence="1" type="ORF">J2Z66_006247</name>
</gene>
<comment type="caution">
    <text evidence="1">The sequence shown here is derived from an EMBL/GenBank/DDBJ whole genome shotgun (WGS) entry which is preliminary data.</text>
</comment>
<name>A0ABS4J454_9BACL</name>
<dbReference type="Proteomes" id="UP001519287">
    <property type="component" value="Unassembled WGS sequence"/>
</dbReference>
<evidence type="ECO:0000313" key="1">
    <source>
        <dbReference type="EMBL" id="MBP1994608.1"/>
    </source>
</evidence>
<organism evidence="1 2">
    <name type="scientific">Paenibacillus eucommiae</name>
    <dbReference type="NCBI Taxonomy" id="1355755"/>
    <lineage>
        <taxon>Bacteria</taxon>
        <taxon>Bacillati</taxon>
        <taxon>Bacillota</taxon>
        <taxon>Bacilli</taxon>
        <taxon>Bacillales</taxon>
        <taxon>Paenibacillaceae</taxon>
        <taxon>Paenibacillus</taxon>
    </lineage>
</organism>
<protein>
    <recommendedName>
        <fullName evidence="3">DUF4446 family protein</fullName>
    </recommendedName>
</protein>
<sequence length="120" mass="13450">MLGSSGGNNIEELLVEIQEKLQLQEMQSVELFGQIEAISNRIKKTKSKLGVHRYDAFGDGRSNLSFSIAILDEYQTGIVLTGIHGRDQTYMYAKKLENGQPEYTLSPEEKEAVNQISMLP</sequence>
<proteinExistence type="predicted"/>
<reference evidence="1 2" key="1">
    <citation type="submission" date="2021-03" db="EMBL/GenBank/DDBJ databases">
        <title>Genomic Encyclopedia of Type Strains, Phase IV (KMG-IV): sequencing the most valuable type-strain genomes for metagenomic binning, comparative biology and taxonomic classification.</title>
        <authorList>
            <person name="Goeker M."/>
        </authorList>
    </citation>
    <scope>NUCLEOTIDE SEQUENCE [LARGE SCALE GENOMIC DNA]</scope>
    <source>
        <strain evidence="1 2">DSM 26048</strain>
    </source>
</reference>
<keyword evidence="2" id="KW-1185">Reference proteome</keyword>
<dbReference type="Pfam" id="PF14584">
    <property type="entry name" value="DUF4446"/>
    <property type="match status" value="1"/>
</dbReference>
<dbReference type="EMBL" id="JAGGLB010000027">
    <property type="protein sequence ID" value="MBP1994608.1"/>
    <property type="molecule type" value="Genomic_DNA"/>
</dbReference>
<evidence type="ECO:0008006" key="3">
    <source>
        <dbReference type="Google" id="ProtNLM"/>
    </source>
</evidence>
<dbReference type="InterPro" id="IPR027981">
    <property type="entry name" value="DUF4446"/>
</dbReference>
<accession>A0ABS4J454</accession>
<evidence type="ECO:0000313" key="2">
    <source>
        <dbReference type="Proteomes" id="UP001519287"/>
    </source>
</evidence>